<dbReference type="GO" id="GO:0051539">
    <property type="term" value="F:4 iron, 4 sulfur cluster binding"/>
    <property type="evidence" value="ECO:0007669"/>
    <property type="project" value="UniProtKB-KW"/>
</dbReference>
<name>A0AAD0QJK3_9BACT</name>
<keyword evidence="4" id="KW-0411">Iron-sulfur</keyword>
<dbReference type="KEGG" id="atp:ATR_0784"/>
<dbReference type="Gene3D" id="1.10.1670.10">
    <property type="entry name" value="Helix-hairpin-Helix base-excision DNA repair enzymes (C-terminal)"/>
    <property type="match status" value="1"/>
</dbReference>
<dbReference type="InterPro" id="IPR011257">
    <property type="entry name" value="DNA_glycosylase"/>
</dbReference>
<keyword evidence="2" id="KW-0479">Metal-binding</keyword>
<dbReference type="EMBL" id="PDKD01000010">
    <property type="protein sequence ID" value="RXJ91016.1"/>
    <property type="molecule type" value="Genomic_DNA"/>
</dbReference>
<reference evidence="7 9" key="1">
    <citation type="submission" date="2017-10" db="EMBL/GenBank/DDBJ databases">
        <title>Genomics of the genus Arcobacter.</title>
        <authorList>
            <person name="Perez-Cataluna A."/>
            <person name="Figueras M.J."/>
        </authorList>
    </citation>
    <scope>NUCLEOTIDE SEQUENCE [LARGE SCALE GENOMIC DNA]</scope>
    <source>
        <strain evidence="7 9">LMG 25534</strain>
    </source>
</reference>
<gene>
    <name evidence="6" type="ORF">ATR_0784</name>
    <name evidence="7" type="ORF">CRU87_06410</name>
</gene>
<dbReference type="GO" id="GO:0006284">
    <property type="term" value="P:base-excision repair"/>
    <property type="evidence" value="ECO:0007669"/>
    <property type="project" value="InterPro"/>
</dbReference>
<keyword evidence="6" id="KW-0378">Hydrolase</keyword>
<keyword evidence="6" id="KW-0540">Nuclease</keyword>
<dbReference type="InterPro" id="IPR003265">
    <property type="entry name" value="HhH-GPD_domain"/>
</dbReference>
<dbReference type="EMBL" id="CP031367">
    <property type="protein sequence ID" value="AXK48653.1"/>
    <property type="molecule type" value="Genomic_DNA"/>
</dbReference>
<evidence type="ECO:0000313" key="9">
    <source>
        <dbReference type="Proteomes" id="UP000289132"/>
    </source>
</evidence>
<dbReference type="SUPFAM" id="SSF48150">
    <property type="entry name" value="DNA-glycosylase"/>
    <property type="match status" value="1"/>
</dbReference>
<evidence type="ECO:0000313" key="7">
    <source>
        <dbReference type="EMBL" id="RXJ91016.1"/>
    </source>
</evidence>
<dbReference type="SMART" id="SM00478">
    <property type="entry name" value="ENDO3c"/>
    <property type="match status" value="1"/>
</dbReference>
<evidence type="ECO:0000256" key="2">
    <source>
        <dbReference type="ARBA" id="ARBA00022723"/>
    </source>
</evidence>
<dbReference type="PANTHER" id="PTHR10359">
    <property type="entry name" value="A/G-SPECIFIC ADENINE GLYCOSYLASE/ENDONUCLEASE III"/>
    <property type="match status" value="1"/>
</dbReference>
<dbReference type="Gene3D" id="1.10.340.30">
    <property type="entry name" value="Hypothetical protein, domain 2"/>
    <property type="match status" value="1"/>
</dbReference>
<evidence type="ECO:0000259" key="5">
    <source>
        <dbReference type="SMART" id="SM00478"/>
    </source>
</evidence>
<proteinExistence type="predicted"/>
<dbReference type="RefSeq" id="WP_115428173.1">
    <property type="nucleotide sequence ID" value="NZ_CP031367.1"/>
</dbReference>
<keyword evidence="6" id="KW-0255">Endonuclease</keyword>
<organism evidence="6 8">
    <name type="scientific">Aliarcobacter trophiarum LMG 25534</name>
    <dbReference type="NCBI Taxonomy" id="1032241"/>
    <lineage>
        <taxon>Bacteria</taxon>
        <taxon>Pseudomonadati</taxon>
        <taxon>Campylobacterota</taxon>
        <taxon>Epsilonproteobacteria</taxon>
        <taxon>Campylobacterales</taxon>
        <taxon>Arcobacteraceae</taxon>
        <taxon>Aliarcobacter</taxon>
    </lineage>
</organism>
<dbReference type="PANTHER" id="PTHR10359:SF19">
    <property type="entry name" value="DNA REPAIR GLYCOSYLASE MJ1434-RELATED"/>
    <property type="match status" value="1"/>
</dbReference>
<dbReference type="Proteomes" id="UP000254504">
    <property type="component" value="Chromosome"/>
</dbReference>
<evidence type="ECO:0000313" key="6">
    <source>
        <dbReference type="EMBL" id="AXK48653.1"/>
    </source>
</evidence>
<feature type="domain" description="HhH-GPD" evidence="5">
    <location>
        <begin position="53"/>
        <end position="209"/>
    </location>
</feature>
<evidence type="ECO:0000256" key="3">
    <source>
        <dbReference type="ARBA" id="ARBA00023004"/>
    </source>
</evidence>
<dbReference type="CDD" id="cd00056">
    <property type="entry name" value="ENDO3c"/>
    <property type="match status" value="1"/>
</dbReference>
<evidence type="ECO:0000313" key="8">
    <source>
        <dbReference type="Proteomes" id="UP000254504"/>
    </source>
</evidence>
<reference evidence="6 8" key="2">
    <citation type="submission" date="2018-07" db="EMBL/GenBank/DDBJ databases">
        <title>Complete genome of the Arcobacter trophiarum type strain LMG 25534.</title>
        <authorList>
            <person name="Miller W.G."/>
            <person name="Yee E."/>
        </authorList>
    </citation>
    <scope>NUCLEOTIDE SEQUENCE [LARGE SCALE GENOMIC DNA]</scope>
    <source>
        <strain evidence="6 8">LMG 25534</strain>
    </source>
</reference>
<evidence type="ECO:0000256" key="1">
    <source>
        <dbReference type="ARBA" id="ARBA00022485"/>
    </source>
</evidence>
<dbReference type="Pfam" id="PF00730">
    <property type="entry name" value="HhH-GPD"/>
    <property type="match status" value="1"/>
</dbReference>
<sequence>MNNLFKIYNKLYDVYGPQGWWPFMEVPNYYHKLDYSYPKNENQIFEVCLASILTQNRSFKQVVQSLTNLKESNFLDYKKIKKMPLDKLKELIKPSGYSNQKSQYVLNFIDFFEKLNGRVPSREELLNIKGVGEETADSMLLYGFKQPHFKVDAYTKRLLVNYKIVDEKAKYIDIKKLFEKEIKKKIKEEDELILVYQEFHALIVCHSKLYYSKQPYGNGCFLDEILNN</sequence>
<dbReference type="PIRSF" id="PIRSF001435">
    <property type="entry name" value="Nth"/>
    <property type="match status" value="1"/>
</dbReference>
<dbReference type="AlphaFoldDB" id="A0AAD0QJK3"/>
<dbReference type="GO" id="GO:0046872">
    <property type="term" value="F:metal ion binding"/>
    <property type="evidence" value="ECO:0007669"/>
    <property type="project" value="UniProtKB-KW"/>
</dbReference>
<keyword evidence="9" id="KW-1185">Reference proteome</keyword>
<evidence type="ECO:0000256" key="4">
    <source>
        <dbReference type="ARBA" id="ARBA00023014"/>
    </source>
</evidence>
<dbReference type="GO" id="GO:0004519">
    <property type="term" value="F:endonuclease activity"/>
    <property type="evidence" value="ECO:0007669"/>
    <property type="project" value="UniProtKB-KW"/>
</dbReference>
<accession>A0AAD0QJK3</accession>
<keyword evidence="3" id="KW-0408">Iron</keyword>
<protein>
    <submittedName>
        <fullName evidence="6">Endonuclease III</fullName>
    </submittedName>
</protein>
<keyword evidence="1" id="KW-0004">4Fe-4S</keyword>
<dbReference type="InterPro" id="IPR023170">
    <property type="entry name" value="HhH_base_excis_C"/>
</dbReference>
<dbReference type="Proteomes" id="UP000289132">
    <property type="component" value="Unassembled WGS sequence"/>
</dbReference>